<organism evidence="1 2">
    <name type="scientific">Sinorhizobium terangae</name>
    <dbReference type="NCBI Taxonomy" id="110322"/>
    <lineage>
        <taxon>Bacteria</taxon>
        <taxon>Pseudomonadati</taxon>
        <taxon>Pseudomonadota</taxon>
        <taxon>Alphaproteobacteria</taxon>
        <taxon>Hyphomicrobiales</taxon>
        <taxon>Rhizobiaceae</taxon>
        <taxon>Sinorhizobium/Ensifer group</taxon>
        <taxon>Sinorhizobium</taxon>
    </lineage>
</organism>
<dbReference type="RefSeq" id="WP_153441928.1">
    <property type="nucleotide sequence ID" value="NZ_WITC01000115.1"/>
</dbReference>
<accession>A0A6N7LN40</accession>
<comment type="caution">
    <text evidence="1">The sequence shown here is derived from an EMBL/GenBank/DDBJ whole genome shotgun (WGS) entry which is preliminary data.</text>
</comment>
<reference evidence="1 2" key="1">
    <citation type="journal article" date="2013" name="Genome Biol.">
        <title>Comparative genomics of the core and accessory genomes of 48 Sinorhizobium strains comprising five genospecies.</title>
        <authorList>
            <person name="Sugawara M."/>
            <person name="Epstein B."/>
            <person name="Badgley B.D."/>
            <person name="Unno T."/>
            <person name="Xu L."/>
            <person name="Reese J."/>
            <person name="Gyaneshwar P."/>
            <person name="Denny R."/>
            <person name="Mudge J."/>
            <person name="Bharti A.K."/>
            <person name="Farmer A.D."/>
            <person name="May G.D."/>
            <person name="Woodward J.E."/>
            <person name="Medigue C."/>
            <person name="Vallenet D."/>
            <person name="Lajus A."/>
            <person name="Rouy Z."/>
            <person name="Martinez-Vaz B."/>
            <person name="Tiffin P."/>
            <person name="Young N.D."/>
            <person name="Sadowsky M.J."/>
        </authorList>
    </citation>
    <scope>NUCLEOTIDE SEQUENCE [LARGE SCALE GENOMIC DNA]</scope>
    <source>
        <strain evidence="1 2">USDA4894</strain>
    </source>
</reference>
<evidence type="ECO:0000313" key="2">
    <source>
        <dbReference type="Proteomes" id="UP000439983"/>
    </source>
</evidence>
<proteinExistence type="predicted"/>
<gene>
    <name evidence="1" type="ORF">GHK62_26180</name>
</gene>
<dbReference type="EMBL" id="WITC01000115">
    <property type="protein sequence ID" value="MQX18104.1"/>
    <property type="molecule type" value="Genomic_DNA"/>
</dbReference>
<evidence type="ECO:0000313" key="1">
    <source>
        <dbReference type="EMBL" id="MQX18104.1"/>
    </source>
</evidence>
<keyword evidence="2" id="KW-1185">Reference proteome</keyword>
<name>A0A6N7LN40_SINTE</name>
<dbReference type="AlphaFoldDB" id="A0A6N7LN40"/>
<sequence>MTCAISAKIFFAAAKKLSFVKSPLKRHSIALMGAAIITRMRSSGMIGRQSGASNGKRMIMAYLEITLQITPEDRRAAAGVYRKYKEPFLSQIAGPQSLR</sequence>
<protein>
    <submittedName>
        <fullName evidence="1">Uncharacterized protein</fullName>
    </submittedName>
</protein>
<dbReference type="OrthoDB" id="1163038at2"/>
<dbReference type="Proteomes" id="UP000439983">
    <property type="component" value="Unassembled WGS sequence"/>
</dbReference>